<evidence type="ECO:0000313" key="5">
    <source>
        <dbReference type="Proteomes" id="UP000265515"/>
    </source>
</evidence>
<sequence length="831" mass="89824">MKTDVTISAEIMADESLGDVCGLAEVHFLPPLRGCVRGGWARGSGIDSGGVGVPTRPVPSSPQDQMHGVVHSGARREESDMRNHPSECRREVMPGVLAEGVGMPPLVQAGQALLSNIGVGGSQQGEVAGHHQEGLTPQGLVAPEQLPAEGHQGHEDAIMQDVSQRPVMGMVNEPQQNDPPPFQGGLGQRQDGGSSRLRGELRDEEGSGQLTRSMGEHRNEASAPDGQLSCPLQQGGGGQQDRVTRGENPSGLQVEVKTQGVADSCSQQLVCSPRQSAQPSAACLVVTSLPAVPMVEASLLSVTAQHPAPIGPSRPSHLSVIHSTASISISRVNIEACHSLTFQGTAGGWLMDEAGPSSRVPAGGWLIEEPVTREGILQPPVQEGDVVRENDPPLQEDKTDCPLLKAAAGLLRGDMCDGRRLQEEFGEGPSNKKCSCSRKSARKGKSQGKAEFSRKGKQLMAQGSATSEEDEPPKVTRSVRQGCPLSPALYILYVEHLHEMIRADDRIVGFELPGGGQVKSNTFVDDTTAVSRVTQQSILALRDEIALFEKYAGARINWGKSVVVVPVGVDGAVFEGMRTQSPGDQFLYLGILVPAALSSGQQLEDLLHQAVVRMVAWAKKASHGVFGKVLIANNVVSATLCYAGAVSDPPKRAWRDYKRALRKFLWKDDLCVPHLIYRVRWEKLVQPRSAGGLVLFDPRIQLSALQMRTVLWFLLEDDTEPWKFITLREMVEAIRVHPADVETALLHPQLLQGLRWGALWSGVLQKWRGTVSYTNRASPLCGRTARALLGSSGWYVVFIGLLIYGTCKGARGGKKMRFCVNWSINRRRRKG</sequence>
<dbReference type="PANTHER" id="PTHR33116">
    <property type="entry name" value="REVERSE TRANSCRIPTASE ZINC-BINDING DOMAIN-CONTAINING PROTEIN-RELATED-RELATED"/>
    <property type="match status" value="1"/>
</dbReference>
<dbReference type="OrthoDB" id="1112049at2759"/>
<dbReference type="AlphaFoldDB" id="A0A388L8S3"/>
<dbReference type="Pfam" id="PF00078">
    <property type="entry name" value="RVT_1"/>
    <property type="match status" value="1"/>
</dbReference>
<organism evidence="4 5">
    <name type="scientific">Chara braunii</name>
    <name type="common">Braun's stonewort</name>
    <dbReference type="NCBI Taxonomy" id="69332"/>
    <lineage>
        <taxon>Eukaryota</taxon>
        <taxon>Viridiplantae</taxon>
        <taxon>Streptophyta</taxon>
        <taxon>Charophyceae</taxon>
        <taxon>Charales</taxon>
        <taxon>Characeae</taxon>
        <taxon>Chara</taxon>
    </lineage>
</organism>
<feature type="region of interest" description="Disordered" evidence="1">
    <location>
        <begin position="170"/>
        <end position="250"/>
    </location>
</feature>
<feature type="region of interest" description="Disordered" evidence="1">
    <location>
        <begin position="423"/>
        <end position="479"/>
    </location>
</feature>
<feature type="transmembrane region" description="Helical" evidence="2">
    <location>
        <begin position="787"/>
        <end position="807"/>
    </location>
</feature>
<dbReference type="EMBL" id="BFEA01000301">
    <property type="protein sequence ID" value="GBG78684.1"/>
    <property type="molecule type" value="Genomic_DNA"/>
</dbReference>
<accession>A0A388L8S3</accession>
<keyword evidence="2" id="KW-1133">Transmembrane helix</keyword>
<name>A0A388L8S3_CHABU</name>
<feature type="domain" description="Reverse transcriptase" evidence="3">
    <location>
        <begin position="469"/>
        <end position="591"/>
    </location>
</feature>
<gene>
    <name evidence="4" type="ORF">CBR_g27908</name>
</gene>
<dbReference type="Proteomes" id="UP000265515">
    <property type="component" value="Unassembled WGS sequence"/>
</dbReference>
<feature type="compositionally biased region" description="Basic and acidic residues" evidence="1">
    <location>
        <begin position="74"/>
        <end position="87"/>
    </location>
</feature>
<keyword evidence="2" id="KW-0472">Membrane</keyword>
<evidence type="ECO:0000259" key="3">
    <source>
        <dbReference type="Pfam" id="PF00078"/>
    </source>
</evidence>
<proteinExistence type="predicted"/>
<feature type="compositionally biased region" description="Basic residues" evidence="1">
    <location>
        <begin position="435"/>
        <end position="446"/>
    </location>
</feature>
<evidence type="ECO:0000313" key="4">
    <source>
        <dbReference type="EMBL" id="GBG78684.1"/>
    </source>
</evidence>
<protein>
    <recommendedName>
        <fullName evidence="3">Reverse transcriptase domain-containing protein</fullName>
    </recommendedName>
</protein>
<comment type="caution">
    <text evidence="4">The sequence shown here is derived from an EMBL/GenBank/DDBJ whole genome shotgun (WGS) entry which is preliminary data.</text>
</comment>
<dbReference type="PANTHER" id="PTHR33116:SF86">
    <property type="entry name" value="REVERSE TRANSCRIPTASE DOMAIN-CONTAINING PROTEIN"/>
    <property type="match status" value="1"/>
</dbReference>
<feature type="region of interest" description="Disordered" evidence="1">
    <location>
        <begin position="57"/>
        <end position="87"/>
    </location>
</feature>
<dbReference type="InterPro" id="IPR000477">
    <property type="entry name" value="RT_dom"/>
</dbReference>
<dbReference type="Gramene" id="GBG78684">
    <property type="protein sequence ID" value="GBG78684"/>
    <property type="gene ID" value="CBR_g27908"/>
</dbReference>
<evidence type="ECO:0000256" key="1">
    <source>
        <dbReference type="SAM" id="MobiDB-lite"/>
    </source>
</evidence>
<evidence type="ECO:0000256" key="2">
    <source>
        <dbReference type="SAM" id="Phobius"/>
    </source>
</evidence>
<keyword evidence="2" id="KW-0812">Transmembrane</keyword>
<reference evidence="4 5" key="1">
    <citation type="journal article" date="2018" name="Cell">
        <title>The Chara Genome: Secondary Complexity and Implications for Plant Terrestrialization.</title>
        <authorList>
            <person name="Nishiyama T."/>
            <person name="Sakayama H."/>
            <person name="Vries J.D."/>
            <person name="Buschmann H."/>
            <person name="Saint-Marcoux D."/>
            <person name="Ullrich K.K."/>
            <person name="Haas F.B."/>
            <person name="Vanderstraeten L."/>
            <person name="Becker D."/>
            <person name="Lang D."/>
            <person name="Vosolsobe S."/>
            <person name="Rombauts S."/>
            <person name="Wilhelmsson P.K.I."/>
            <person name="Janitza P."/>
            <person name="Kern R."/>
            <person name="Heyl A."/>
            <person name="Rumpler F."/>
            <person name="Villalobos L.I.A.C."/>
            <person name="Clay J.M."/>
            <person name="Skokan R."/>
            <person name="Toyoda A."/>
            <person name="Suzuki Y."/>
            <person name="Kagoshima H."/>
            <person name="Schijlen E."/>
            <person name="Tajeshwar N."/>
            <person name="Catarino B."/>
            <person name="Hetherington A.J."/>
            <person name="Saltykova A."/>
            <person name="Bonnot C."/>
            <person name="Breuninger H."/>
            <person name="Symeonidi A."/>
            <person name="Radhakrishnan G.V."/>
            <person name="Van Nieuwerburgh F."/>
            <person name="Deforce D."/>
            <person name="Chang C."/>
            <person name="Karol K.G."/>
            <person name="Hedrich R."/>
            <person name="Ulvskov P."/>
            <person name="Glockner G."/>
            <person name="Delwiche C.F."/>
            <person name="Petrasek J."/>
            <person name="Van de Peer Y."/>
            <person name="Friml J."/>
            <person name="Beilby M."/>
            <person name="Dolan L."/>
            <person name="Kohara Y."/>
            <person name="Sugano S."/>
            <person name="Fujiyama A."/>
            <person name="Delaux P.-M."/>
            <person name="Quint M."/>
            <person name="TheiBen G."/>
            <person name="Hagemann M."/>
            <person name="Harholt J."/>
            <person name="Dunand C."/>
            <person name="Zachgo S."/>
            <person name="Langdale J."/>
            <person name="Maumus F."/>
            <person name="Straeten D.V.D."/>
            <person name="Gould S.B."/>
            <person name="Rensing S.A."/>
        </authorList>
    </citation>
    <scope>NUCLEOTIDE SEQUENCE [LARGE SCALE GENOMIC DNA]</scope>
    <source>
        <strain evidence="4 5">S276</strain>
    </source>
</reference>
<keyword evidence="5" id="KW-1185">Reference proteome</keyword>